<evidence type="ECO:0000313" key="2">
    <source>
        <dbReference type="EMBL" id="KAG8365021.1"/>
    </source>
</evidence>
<proteinExistence type="predicted"/>
<dbReference type="PANTHER" id="PTHR33625:SF4">
    <property type="entry name" value="OS08G0179900 PROTEIN"/>
    <property type="match status" value="1"/>
</dbReference>
<dbReference type="Proteomes" id="UP000826271">
    <property type="component" value="Unassembled WGS sequence"/>
</dbReference>
<evidence type="ECO:0000313" key="3">
    <source>
        <dbReference type="Proteomes" id="UP000826271"/>
    </source>
</evidence>
<accession>A0AAV6W213</accession>
<keyword evidence="3" id="KW-1185">Reference proteome</keyword>
<dbReference type="AlphaFoldDB" id="A0AAV6W213"/>
<organism evidence="2 3">
    <name type="scientific">Buddleja alternifolia</name>
    <dbReference type="NCBI Taxonomy" id="168488"/>
    <lineage>
        <taxon>Eukaryota</taxon>
        <taxon>Viridiplantae</taxon>
        <taxon>Streptophyta</taxon>
        <taxon>Embryophyta</taxon>
        <taxon>Tracheophyta</taxon>
        <taxon>Spermatophyta</taxon>
        <taxon>Magnoliopsida</taxon>
        <taxon>eudicotyledons</taxon>
        <taxon>Gunneridae</taxon>
        <taxon>Pentapetalae</taxon>
        <taxon>asterids</taxon>
        <taxon>lamiids</taxon>
        <taxon>Lamiales</taxon>
        <taxon>Scrophulariaceae</taxon>
        <taxon>Buddlejeae</taxon>
        <taxon>Buddleja</taxon>
    </lineage>
</organism>
<sequence length="361" mass="38673">MGGGGMMRAAAAAAKVAGIMGGFRGIKAENYSVSSAARRTASLRPAAAATTTEDVKLVESKPQAGVEIDDWAFAMPRVVFGGVPTLQEAKEATSELTEALEKVYLSSPNSIGHEDPFAAADHESISPLSKSQVVETKACVTSETAVAPAVPCPAIMAFKFLRENPEAQNAVASIACDPDVWNAVLKNQELQGFLQSQSSSSSARSDSESSAKSFDTSSDYAESKPAGGFKDIFQKIRITVVDKMSSGSGYFQNFLKSFDTSSDYAESKPVGGFKDIFQKIRITVVDKMSSGSGGGQGVRRASVTLWRSKIANLSRDTVWRSWEYGYNGDSAEASLNENLSKLNQGWFLMRLLLNSMMELQS</sequence>
<feature type="region of interest" description="Disordered" evidence="1">
    <location>
        <begin position="196"/>
        <end position="223"/>
    </location>
</feature>
<name>A0AAV6W213_9LAMI</name>
<gene>
    <name evidence="2" type="ORF">BUALT_Bualt18G0059600</name>
</gene>
<reference evidence="2" key="1">
    <citation type="submission" date="2019-10" db="EMBL/GenBank/DDBJ databases">
        <authorList>
            <person name="Zhang R."/>
            <person name="Pan Y."/>
            <person name="Wang J."/>
            <person name="Ma R."/>
            <person name="Yu S."/>
        </authorList>
    </citation>
    <scope>NUCLEOTIDE SEQUENCE</scope>
    <source>
        <strain evidence="2">LA-IB0</strain>
        <tissue evidence="2">Leaf</tissue>
    </source>
</reference>
<comment type="caution">
    <text evidence="2">The sequence shown here is derived from an EMBL/GenBank/DDBJ whole genome shotgun (WGS) entry which is preliminary data.</text>
</comment>
<dbReference type="EMBL" id="WHWC01000018">
    <property type="protein sequence ID" value="KAG8365021.1"/>
    <property type="molecule type" value="Genomic_DNA"/>
</dbReference>
<protein>
    <submittedName>
        <fullName evidence="2">Uncharacterized protein</fullName>
    </submittedName>
</protein>
<feature type="compositionally biased region" description="Low complexity" evidence="1">
    <location>
        <begin position="196"/>
        <end position="219"/>
    </location>
</feature>
<dbReference type="PANTHER" id="PTHR33625">
    <property type="entry name" value="OS08G0179900 PROTEIN"/>
    <property type="match status" value="1"/>
</dbReference>
<evidence type="ECO:0000256" key="1">
    <source>
        <dbReference type="SAM" id="MobiDB-lite"/>
    </source>
</evidence>